<gene>
    <name evidence="1" type="ORF">NCTC11661_00244</name>
</gene>
<dbReference type="EMBL" id="UFTJ01000001">
    <property type="protein sequence ID" value="SSZ46599.1"/>
    <property type="molecule type" value="Genomic_DNA"/>
</dbReference>
<dbReference type="SUPFAM" id="SSF117074">
    <property type="entry name" value="Hypothetical protein PA1324"/>
    <property type="match status" value="1"/>
</dbReference>
<protein>
    <submittedName>
        <fullName evidence="1">Uncharacterized protein</fullName>
    </submittedName>
</protein>
<accession>A0A376BYN2</accession>
<organism evidence="1 2">
    <name type="scientific">Bergeyella zoohelcum</name>
    <dbReference type="NCBI Taxonomy" id="1015"/>
    <lineage>
        <taxon>Bacteria</taxon>
        <taxon>Pseudomonadati</taxon>
        <taxon>Bacteroidota</taxon>
        <taxon>Flavobacteriia</taxon>
        <taxon>Flavobacteriales</taxon>
        <taxon>Weeksellaceae</taxon>
        <taxon>Bergeyella</taxon>
    </lineage>
</organism>
<name>A0A376BYN2_9FLAO</name>
<dbReference type="InterPro" id="IPR013783">
    <property type="entry name" value="Ig-like_fold"/>
</dbReference>
<dbReference type="AlphaFoldDB" id="A0A376BYN2"/>
<evidence type="ECO:0000313" key="1">
    <source>
        <dbReference type="EMBL" id="SSZ46599.1"/>
    </source>
</evidence>
<reference evidence="1 2" key="1">
    <citation type="submission" date="2018-06" db="EMBL/GenBank/DDBJ databases">
        <authorList>
            <consortium name="Pathogen Informatics"/>
            <person name="Doyle S."/>
        </authorList>
    </citation>
    <scope>NUCLEOTIDE SEQUENCE [LARGE SCALE GENOMIC DNA]</scope>
    <source>
        <strain evidence="1 2">NCTC11661</strain>
    </source>
</reference>
<sequence>MHMMKKQFLLFFIVLVGVFQLGNNALRAQGNCPTNVIINGITSTPNSCAGNGTITVNLSSTQDVRVFLYKEGNPDALFDVTDIQTPYTFNTLQPGNYRVEVKCKKDLQISYGTQQVSVGNTYQNISNANVTSTINCGNFTQSATIEVSSVTGGATPYQYSFVKNGNPNYDDNLSQYQSSNTMQVNGFGTYQIRVKDNCGNYFTITREINATLPPVKLQFASDKTACNLTKLTLTRMFNASNNVPITGDFSAQFPGGVKLEIRHDDSNGKLVYNDIYTGAPIQIEPASVNNPIKTPVYHITTTNACGIKSTYTLNQNDGQEGIATSWFTQGCAPNESINIQATPTNGLVLPVQMSIFNSSGVQTQTYTFTSRGTQSFNLPIDAYRLVATDACGVQVESNVKNPKEFSPVLEVRNYLIDVCRADIEPLTITGATQVIVHLKQGYIADSKNAKLIIKSGPSHVGVEGLPYGEGRWFWSNILPGDYIVSIISCGISQDLPLTIKGTGLLQSLSSTGESVCSGGGNIRSQFKYTGAYTSVIELLNDQGQVISQNNTGEFLNLTPGTYKTRLKITINKCQRNTPKYLNKFYYIDGSIVVLNAASEPPHVSGVALTCEDTTSGSTGTAYIHIESVQPYTIKYKKRGASAWEQTINNIMVNDYNINGLTPGETYTIEVSDSCGKSFNSDYKVGIISDVLIGNTSYPCKDQPYTLAGNYFPGATYKWFNPAGVLISQNRIHNIPSFNQTLDGEYTLEIRWGGCIIRTVKIGLYTDFCGTNIGTKNIFGNVFRDITNDNVVNGTGIGKADGTQLYISLVITDESGSHKKGKVVTTVKVKSDGTYEFANIPTGNYWLVLGTNPLGSKGGIQNSSVDNVSTLPQGWKNTGESISSPGDGGVADGFIFVNHGTSVNSENANFGINREYCYKPAVLEGTALETKVGITAFGRAGDLGGANKWPMQRKGAHLALEAKTKGFVLNRVNPTNITNPIEGMIVYDITKDCLSLYDGASWKCLTKPGCPD</sequence>
<proteinExistence type="predicted"/>
<evidence type="ECO:0000313" key="2">
    <source>
        <dbReference type="Proteomes" id="UP000255515"/>
    </source>
</evidence>
<dbReference type="Gene3D" id="2.60.40.10">
    <property type="entry name" value="Immunoglobulins"/>
    <property type="match status" value="1"/>
</dbReference>
<dbReference type="Proteomes" id="UP000255515">
    <property type="component" value="Unassembled WGS sequence"/>
</dbReference>